<feature type="region of interest" description="Disordered" evidence="7">
    <location>
        <begin position="111"/>
        <end position="168"/>
    </location>
</feature>
<name>A0A0F4ZHL2_9PEZI</name>
<dbReference type="Gene3D" id="1.10.20.10">
    <property type="entry name" value="Histone, subunit A"/>
    <property type="match status" value="1"/>
</dbReference>
<evidence type="ECO:0000256" key="4">
    <source>
        <dbReference type="ARBA" id="ARBA00023242"/>
    </source>
</evidence>
<dbReference type="InterPro" id="IPR003195">
    <property type="entry name" value="TFIID_TAF13"/>
</dbReference>
<evidence type="ECO:0000256" key="3">
    <source>
        <dbReference type="ARBA" id="ARBA00023163"/>
    </source>
</evidence>
<dbReference type="GO" id="GO:0005669">
    <property type="term" value="C:transcription factor TFIID complex"/>
    <property type="evidence" value="ECO:0007669"/>
    <property type="project" value="TreeGrafter"/>
</dbReference>
<comment type="subcellular location">
    <subcellularLocation>
        <location evidence="1">Nucleus</location>
    </subcellularLocation>
</comment>
<evidence type="ECO:0000256" key="7">
    <source>
        <dbReference type="SAM" id="MobiDB-lite"/>
    </source>
</evidence>
<keyword evidence="2" id="KW-0805">Transcription regulation</keyword>
<keyword evidence="3" id="KW-0804">Transcription</keyword>
<feature type="compositionally biased region" description="Basic and acidic residues" evidence="7">
    <location>
        <begin position="111"/>
        <end position="134"/>
    </location>
</feature>
<comment type="caution">
    <text evidence="8">The sequence shown here is derived from an EMBL/GenBank/DDBJ whole genome shotgun (WGS) entry which is preliminary data.</text>
</comment>
<dbReference type="GO" id="GO:0046982">
    <property type="term" value="F:protein heterodimerization activity"/>
    <property type="evidence" value="ECO:0007669"/>
    <property type="project" value="InterPro"/>
</dbReference>
<reference evidence="8 9" key="1">
    <citation type="submission" date="2015-03" db="EMBL/GenBank/DDBJ databases">
        <authorList>
            <person name="Radwan O."/>
            <person name="Al-Naeli F.A."/>
            <person name="Rendon G.A."/>
            <person name="Fields C."/>
        </authorList>
    </citation>
    <scope>NUCLEOTIDE SEQUENCE [LARGE SCALE GENOMIC DNA]</scope>
    <source>
        <strain evidence="8">CR-DP1</strain>
    </source>
</reference>
<evidence type="ECO:0000256" key="5">
    <source>
        <dbReference type="ARBA" id="ARBA00038392"/>
    </source>
</evidence>
<dbReference type="Pfam" id="PF02269">
    <property type="entry name" value="TFIID-18kDa"/>
    <property type="match status" value="1"/>
</dbReference>
<dbReference type="OrthoDB" id="10266074at2759"/>
<evidence type="ECO:0000313" key="9">
    <source>
        <dbReference type="Proteomes" id="UP000033483"/>
    </source>
</evidence>
<dbReference type="SUPFAM" id="SSF47113">
    <property type="entry name" value="Histone-fold"/>
    <property type="match status" value="1"/>
</dbReference>
<keyword evidence="4" id="KW-0539">Nucleus</keyword>
<evidence type="ECO:0000256" key="1">
    <source>
        <dbReference type="ARBA" id="ARBA00004123"/>
    </source>
</evidence>
<dbReference type="Proteomes" id="UP000033483">
    <property type="component" value="Unassembled WGS sequence"/>
</dbReference>
<protein>
    <recommendedName>
        <fullName evidence="6">Transcription initiation factor TFIID subunit 13</fullName>
    </recommendedName>
</protein>
<sequence>MEPRARAAKNLGKMTFNNTELTQLLYAHGDVQNPLPETIRVLDEIATDFIQSLAFDATRAANYAGRQKVKFEDFEFVFRKNPMFLGKVQEVIEKKSEIDSARRIIDDSEHAIIKNAGNDDKDKDKDKHGTKKDTGAGAAQADDKTKTVADEEELGEADDDTEDIVRKK</sequence>
<proteinExistence type="inferred from homology"/>
<dbReference type="GO" id="GO:0051123">
    <property type="term" value="P:RNA polymerase II preinitiation complex assembly"/>
    <property type="evidence" value="ECO:0007669"/>
    <property type="project" value="TreeGrafter"/>
</dbReference>
<accession>A0A0F4ZHL2</accession>
<gene>
    <name evidence="8" type="ORF">TD95_004656</name>
</gene>
<keyword evidence="9" id="KW-1185">Reference proteome</keyword>
<organism evidence="8 9">
    <name type="scientific">Thielaviopsis punctulata</name>
    <dbReference type="NCBI Taxonomy" id="72032"/>
    <lineage>
        <taxon>Eukaryota</taxon>
        <taxon>Fungi</taxon>
        <taxon>Dikarya</taxon>
        <taxon>Ascomycota</taxon>
        <taxon>Pezizomycotina</taxon>
        <taxon>Sordariomycetes</taxon>
        <taxon>Hypocreomycetidae</taxon>
        <taxon>Microascales</taxon>
        <taxon>Ceratocystidaceae</taxon>
        <taxon>Thielaviopsis</taxon>
    </lineage>
</organism>
<evidence type="ECO:0000256" key="2">
    <source>
        <dbReference type="ARBA" id="ARBA00023015"/>
    </source>
</evidence>
<dbReference type="PANTHER" id="PTHR11380">
    <property type="entry name" value="TRANSCRIPTION INITIATION FACTOR TFIID/SUPT3-RELATED"/>
    <property type="match status" value="1"/>
</dbReference>
<evidence type="ECO:0000256" key="6">
    <source>
        <dbReference type="ARBA" id="ARBA00040136"/>
    </source>
</evidence>
<feature type="compositionally biased region" description="Acidic residues" evidence="7">
    <location>
        <begin position="150"/>
        <end position="162"/>
    </location>
</feature>
<dbReference type="InterPro" id="IPR009072">
    <property type="entry name" value="Histone-fold"/>
</dbReference>
<comment type="similarity">
    <text evidence="5">Belongs to the TAF13 family.</text>
</comment>
<dbReference type="PANTHER" id="PTHR11380:SF5">
    <property type="entry name" value="TRANSCRIPTION INITIATION FACTOR TFIID SUBUNIT 13"/>
    <property type="match status" value="1"/>
</dbReference>
<dbReference type="AlphaFoldDB" id="A0A0F4ZHL2"/>
<dbReference type="EMBL" id="LAEV01000881">
    <property type="protein sequence ID" value="KKA29368.1"/>
    <property type="molecule type" value="Genomic_DNA"/>
</dbReference>
<evidence type="ECO:0000313" key="8">
    <source>
        <dbReference type="EMBL" id="KKA29368.1"/>
    </source>
</evidence>